<sequence>MSTSLETTDIGWLRKKSGQRRVHLATRVILRESPSSFNWVH</sequence>
<evidence type="ECO:0000313" key="2">
    <source>
        <dbReference type="Proteomes" id="UP000011529"/>
    </source>
</evidence>
<reference evidence="1" key="2">
    <citation type="journal article" date="2013" name="Mar. Genomics">
        <title>Expression of sulfatases in Rhodopirellula baltica and the diversity of sulfatases in the genus Rhodopirellula.</title>
        <authorList>
            <person name="Wegner C.E."/>
            <person name="Richter-Heitmann T."/>
            <person name="Klindworth A."/>
            <person name="Klockow C."/>
            <person name="Richter M."/>
            <person name="Achstetter T."/>
            <person name="Glockner F.O."/>
            <person name="Harder J."/>
        </authorList>
    </citation>
    <scope>NUCLEOTIDE SEQUENCE [LARGE SCALE GENOMIC DNA]</scope>
    <source>
        <strain evidence="1">6C</strain>
    </source>
</reference>
<accession>M2AKN8</accession>
<dbReference type="AlphaFoldDB" id="M2AKN8"/>
<proteinExistence type="predicted"/>
<dbReference type="PATRIC" id="fig|1263867.3.peg.6414"/>
<reference evidence="1" key="1">
    <citation type="submission" date="2012-11" db="EMBL/GenBank/DDBJ databases">
        <title>Permanent draft genomes of Rhodopirellula europaea strain SH398 and 6C.</title>
        <authorList>
            <person name="Richter M."/>
            <person name="Richter-Heitmann T."/>
            <person name="Frank C."/>
            <person name="Harder J."/>
            <person name="Glockner F.O."/>
        </authorList>
    </citation>
    <scope>NUCLEOTIDE SEQUENCE</scope>
    <source>
        <strain evidence="1">6C</strain>
    </source>
</reference>
<name>M2AKN8_9BACT</name>
<protein>
    <submittedName>
        <fullName evidence="1">Uncharacterized protein</fullName>
    </submittedName>
</protein>
<evidence type="ECO:0000313" key="1">
    <source>
        <dbReference type="EMBL" id="EMB13267.1"/>
    </source>
</evidence>
<gene>
    <name evidence="1" type="ORF">RE6C_05987</name>
</gene>
<comment type="caution">
    <text evidence="1">The sequence shown here is derived from an EMBL/GenBank/DDBJ whole genome shotgun (WGS) entry which is preliminary data.</text>
</comment>
<keyword evidence="2" id="KW-1185">Reference proteome</keyword>
<dbReference type="Proteomes" id="UP000011529">
    <property type="component" value="Unassembled WGS sequence"/>
</dbReference>
<dbReference type="EMBL" id="ANMO01000269">
    <property type="protein sequence ID" value="EMB13267.1"/>
    <property type="molecule type" value="Genomic_DNA"/>
</dbReference>
<organism evidence="1 2">
    <name type="scientific">Rhodopirellula europaea 6C</name>
    <dbReference type="NCBI Taxonomy" id="1263867"/>
    <lineage>
        <taxon>Bacteria</taxon>
        <taxon>Pseudomonadati</taxon>
        <taxon>Planctomycetota</taxon>
        <taxon>Planctomycetia</taxon>
        <taxon>Pirellulales</taxon>
        <taxon>Pirellulaceae</taxon>
        <taxon>Rhodopirellula</taxon>
    </lineage>
</organism>